<gene>
    <name evidence="1" type="ORF">DAPPUDRAFT_262582</name>
</gene>
<reference evidence="1 2" key="1">
    <citation type="journal article" date="2011" name="Science">
        <title>The ecoresponsive genome of Daphnia pulex.</title>
        <authorList>
            <person name="Colbourne J.K."/>
            <person name="Pfrender M.E."/>
            <person name="Gilbert D."/>
            <person name="Thomas W.K."/>
            <person name="Tucker A."/>
            <person name="Oakley T.H."/>
            <person name="Tokishita S."/>
            <person name="Aerts A."/>
            <person name="Arnold G.J."/>
            <person name="Basu M.K."/>
            <person name="Bauer D.J."/>
            <person name="Caceres C.E."/>
            <person name="Carmel L."/>
            <person name="Casola C."/>
            <person name="Choi J.H."/>
            <person name="Detter J.C."/>
            <person name="Dong Q."/>
            <person name="Dusheyko S."/>
            <person name="Eads B.D."/>
            <person name="Frohlich T."/>
            <person name="Geiler-Samerotte K.A."/>
            <person name="Gerlach D."/>
            <person name="Hatcher P."/>
            <person name="Jogdeo S."/>
            <person name="Krijgsveld J."/>
            <person name="Kriventseva E.V."/>
            <person name="Kultz D."/>
            <person name="Laforsch C."/>
            <person name="Lindquist E."/>
            <person name="Lopez J."/>
            <person name="Manak J.R."/>
            <person name="Muller J."/>
            <person name="Pangilinan J."/>
            <person name="Patwardhan R.P."/>
            <person name="Pitluck S."/>
            <person name="Pritham E.J."/>
            <person name="Rechtsteiner A."/>
            <person name="Rho M."/>
            <person name="Rogozin I.B."/>
            <person name="Sakarya O."/>
            <person name="Salamov A."/>
            <person name="Schaack S."/>
            <person name="Shapiro H."/>
            <person name="Shiga Y."/>
            <person name="Skalitzky C."/>
            <person name="Smith Z."/>
            <person name="Souvorov A."/>
            <person name="Sung W."/>
            <person name="Tang Z."/>
            <person name="Tsuchiya D."/>
            <person name="Tu H."/>
            <person name="Vos H."/>
            <person name="Wang M."/>
            <person name="Wolf Y.I."/>
            <person name="Yamagata H."/>
            <person name="Yamada T."/>
            <person name="Ye Y."/>
            <person name="Shaw J.R."/>
            <person name="Andrews J."/>
            <person name="Crease T.J."/>
            <person name="Tang H."/>
            <person name="Lucas S.M."/>
            <person name="Robertson H.M."/>
            <person name="Bork P."/>
            <person name="Koonin E.V."/>
            <person name="Zdobnov E.M."/>
            <person name="Grigoriev I.V."/>
            <person name="Lynch M."/>
            <person name="Boore J.L."/>
        </authorList>
    </citation>
    <scope>NUCLEOTIDE SEQUENCE [LARGE SCALE GENOMIC DNA]</scope>
</reference>
<dbReference type="KEGG" id="dpx:DAPPUDRAFT_262582"/>
<dbReference type="HOGENOM" id="CLU_3034466_0_0_1"/>
<dbReference type="InParanoid" id="E9HN86"/>
<organism evidence="1 2">
    <name type="scientific">Daphnia pulex</name>
    <name type="common">Water flea</name>
    <dbReference type="NCBI Taxonomy" id="6669"/>
    <lineage>
        <taxon>Eukaryota</taxon>
        <taxon>Metazoa</taxon>
        <taxon>Ecdysozoa</taxon>
        <taxon>Arthropoda</taxon>
        <taxon>Crustacea</taxon>
        <taxon>Branchiopoda</taxon>
        <taxon>Diplostraca</taxon>
        <taxon>Cladocera</taxon>
        <taxon>Anomopoda</taxon>
        <taxon>Daphniidae</taxon>
        <taxon>Daphnia</taxon>
    </lineage>
</organism>
<sequence>MTPTKHKMLISASRTALMHVTTTLYKHNSSRSTAQYELRTPPNKFEIEILNGIRM</sequence>
<proteinExistence type="predicted"/>
<dbReference type="AlphaFoldDB" id="E9HN86"/>
<accession>E9HN86</accession>
<evidence type="ECO:0000313" key="1">
    <source>
        <dbReference type="EMBL" id="EFX66791.1"/>
    </source>
</evidence>
<dbReference type="Proteomes" id="UP000000305">
    <property type="component" value="Unassembled WGS sequence"/>
</dbReference>
<dbReference type="EMBL" id="GL732694">
    <property type="protein sequence ID" value="EFX66791.1"/>
    <property type="molecule type" value="Genomic_DNA"/>
</dbReference>
<protein>
    <submittedName>
        <fullName evidence="1">Uncharacterized protein</fullName>
    </submittedName>
</protein>
<name>E9HN86_DAPPU</name>
<evidence type="ECO:0000313" key="2">
    <source>
        <dbReference type="Proteomes" id="UP000000305"/>
    </source>
</evidence>
<keyword evidence="2" id="KW-1185">Reference proteome</keyword>